<gene>
    <name evidence="2" type="ORF">TMPK1_21120</name>
</gene>
<keyword evidence="1" id="KW-0472">Membrane</keyword>
<keyword evidence="1" id="KW-1133">Transmembrane helix</keyword>
<organism evidence="2 3">
    <name type="scientific">Roseiterribacter gracilis</name>
    <dbReference type="NCBI Taxonomy" id="2812848"/>
    <lineage>
        <taxon>Bacteria</taxon>
        <taxon>Pseudomonadati</taxon>
        <taxon>Pseudomonadota</taxon>
        <taxon>Alphaproteobacteria</taxon>
        <taxon>Rhodospirillales</taxon>
        <taxon>Roseiterribacteraceae</taxon>
        <taxon>Roseiterribacter</taxon>
    </lineage>
</organism>
<comment type="caution">
    <text evidence="2">The sequence shown here is derived from an EMBL/GenBank/DDBJ whole genome shotgun (WGS) entry which is preliminary data.</text>
</comment>
<keyword evidence="3" id="KW-1185">Reference proteome</keyword>
<protein>
    <submittedName>
        <fullName evidence="2">Uncharacterized protein</fullName>
    </submittedName>
</protein>
<dbReference type="RefSeq" id="WP_420242994.1">
    <property type="nucleotide sequence ID" value="NZ_BOPV01000001.1"/>
</dbReference>
<keyword evidence="1" id="KW-0812">Transmembrane</keyword>
<sequence>MATLSALIFVWITSLVTFTIFLGPLLILALIIYLIVRSKRQSQSH</sequence>
<evidence type="ECO:0000313" key="3">
    <source>
        <dbReference type="Proteomes" id="UP000681075"/>
    </source>
</evidence>
<accession>A0A8S8XFG8</accession>
<dbReference type="Proteomes" id="UP000681075">
    <property type="component" value="Unassembled WGS sequence"/>
</dbReference>
<dbReference type="AlphaFoldDB" id="A0A8S8XFG8"/>
<evidence type="ECO:0000256" key="1">
    <source>
        <dbReference type="SAM" id="Phobius"/>
    </source>
</evidence>
<feature type="transmembrane region" description="Helical" evidence="1">
    <location>
        <begin position="6"/>
        <end position="36"/>
    </location>
</feature>
<name>A0A8S8XFG8_9PROT</name>
<evidence type="ECO:0000313" key="2">
    <source>
        <dbReference type="EMBL" id="GIL39875.1"/>
    </source>
</evidence>
<proteinExistence type="predicted"/>
<reference evidence="2" key="1">
    <citation type="submission" date="2021-02" db="EMBL/GenBank/DDBJ databases">
        <title>Genome sequence of Rhodospirillales sp. strain TMPK1 isolated from soil.</title>
        <authorList>
            <person name="Nakai R."/>
            <person name="Kusada H."/>
            <person name="Tamaki H."/>
        </authorList>
    </citation>
    <scope>NUCLEOTIDE SEQUENCE</scope>
    <source>
        <strain evidence="2">TMPK1</strain>
    </source>
</reference>
<dbReference type="EMBL" id="BOPV01000001">
    <property type="protein sequence ID" value="GIL39875.1"/>
    <property type="molecule type" value="Genomic_DNA"/>
</dbReference>